<organism evidence="1 2">
    <name type="scientific">Cyclotella atomus</name>
    <dbReference type="NCBI Taxonomy" id="382360"/>
    <lineage>
        <taxon>Eukaryota</taxon>
        <taxon>Sar</taxon>
        <taxon>Stramenopiles</taxon>
        <taxon>Ochrophyta</taxon>
        <taxon>Bacillariophyta</taxon>
        <taxon>Coscinodiscophyceae</taxon>
        <taxon>Thalassiosirophycidae</taxon>
        <taxon>Stephanodiscales</taxon>
        <taxon>Stephanodiscaceae</taxon>
        <taxon>Cyclotella</taxon>
    </lineage>
</organism>
<dbReference type="PANTHER" id="PTHR35368">
    <property type="entry name" value="HYDROPEROXIDE REDUCTASE"/>
    <property type="match status" value="1"/>
</dbReference>
<dbReference type="PANTHER" id="PTHR35368:SF1">
    <property type="entry name" value="HYDROPEROXIDE REDUCTASE"/>
    <property type="match status" value="1"/>
</dbReference>
<evidence type="ECO:0000313" key="2">
    <source>
        <dbReference type="Proteomes" id="UP001530400"/>
    </source>
</evidence>
<evidence type="ECO:0008006" key="3">
    <source>
        <dbReference type="Google" id="ProtNLM"/>
    </source>
</evidence>
<dbReference type="Pfam" id="PF02566">
    <property type="entry name" value="OsmC"/>
    <property type="match status" value="1"/>
</dbReference>
<dbReference type="InterPro" id="IPR052924">
    <property type="entry name" value="OsmC/Ohr_hydroprdx_reductase"/>
</dbReference>
<evidence type="ECO:0000313" key="1">
    <source>
        <dbReference type="EMBL" id="KAL3776619.1"/>
    </source>
</evidence>
<dbReference type="InterPro" id="IPR003718">
    <property type="entry name" value="OsmC/Ohr_fam"/>
</dbReference>
<accession>A0ABD3NL70</accession>
<name>A0ABD3NL70_9STRA</name>
<dbReference type="SUPFAM" id="SSF82784">
    <property type="entry name" value="OsmC-like"/>
    <property type="match status" value="1"/>
</dbReference>
<dbReference type="Proteomes" id="UP001530400">
    <property type="component" value="Unassembled WGS sequence"/>
</dbReference>
<protein>
    <recommendedName>
        <fullName evidence="3">OsmC-like protein</fullName>
    </recommendedName>
</protein>
<dbReference type="EMBL" id="JALLPJ020001090">
    <property type="protein sequence ID" value="KAL3776619.1"/>
    <property type="molecule type" value="Genomic_DNA"/>
</dbReference>
<dbReference type="InterPro" id="IPR015946">
    <property type="entry name" value="KH_dom-like_a/b"/>
</dbReference>
<proteinExistence type="predicted"/>
<keyword evidence="2" id="KW-1185">Reference proteome</keyword>
<reference evidence="1 2" key="1">
    <citation type="submission" date="2024-10" db="EMBL/GenBank/DDBJ databases">
        <title>Updated reference genomes for cyclostephanoid diatoms.</title>
        <authorList>
            <person name="Roberts W.R."/>
            <person name="Alverson A.J."/>
        </authorList>
    </citation>
    <scope>NUCLEOTIDE SEQUENCE [LARGE SCALE GENOMIC DNA]</scope>
    <source>
        <strain evidence="1 2">AJA010-31</strain>
    </source>
</reference>
<comment type="caution">
    <text evidence="1">The sequence shown here is derived from an EMBL/GenBank/DDBJ whole genome shotgun (WGS) entry which is preliminary data.</text>
</comment>
<gene>
    <name evidence="1" type="ORF">ACHAWO_012251</name>
</gene>
<dbReference type="InterPro" id="IPR036102">
    <property type="entry name" value="OsmC/Ohrsf"/>
</dbReference>
<dbReference type="Gene3D" id="3.30.300.20">
    <property type="match status" value="1"/>
</dbReference>
<dbReference type="AlphaFoldDB" id="A0ABD3NL70"/>
<sequence length="210" mass="22873">MKMSVVFISTAAAARGFSLSNPLRSLSYHCSLISQHHSVRLFYSTKDDDAKHLKSYTVLGRGVGSAVEMKTNTDHIIRTDVPIKMGGKNTAPQPVEHLLAALIGCTQATAVYVGRMMKPRLLVDKIEFHLKGCRDERGALELPIEVIPATPARLTHVSGTVTVHFKKGAVVSEAQLLVLKEQTEARCPVANMMNASGCKMDITWVDGTTD</sequence>